<dbReference type="PROSITE" id="PS50929">
    <property type="entry name" value="ABC_TM1F"/>
    <property type="match status" value="2"/>
</dbReference>
<dbReference type="STRING" id="1399860.A0A2C5Y9I0"/>
<keyword evidence="6 7" id="KW-0472">Membrane</keyword>
<organism evidence="10 11">
    <name type="scientific">Ophiocordyceps australis</name>
    <dbReference type="NCBI Taxonomy" id="1399860"/>
    <lineage>
        <taxon>Eukaryota</taxon>
        <taxon>Fungi</taxon>
        <taxon>Dikarya</taxon>
        <taxon>Ascomycota</taxon>
        <taxon>Pezizomycotina</taxon>
        <taxon>Sordariomycetes</taxon>
        <taxon>Hypocreomycetidae</taxon>
        <taxon>Hypocreales</taxon>
        <taxon>Ophiocordycipitaceae</taxon>
        <taxon>Ophiocordyceps</taxon>
    </lineage>
</organism>
<feature type="transmembrane region" description="Helical" evidence="7">
    <location>
        <begin position="962"/>
        <end position="981"/>
    </location>
</feature>
<dbReference type="PANTHER" id="PTHR43394">
    <property type="entry name" value="ATP-DEPENDENT PERMEASE MDL1, MITOCHONDRIAL"/>
    <property type="match status" value="1"/>
</dbReference>
<evidence type="ECO:0000259" key="8">
    <source>
        <dbReference type="PROSITE" id="PS50893"/>
    </source>
</evidence>
<feature type="transmembrane region" description="Helical" evidence="7">
    <location>
        <begin position="297"/>
        <end position="318"/>
    </location>
</feature>
<dbReference type="SUPFAM" id="SSF52540">
    <property type="entry name" value="P-loop containing nucleoside triphosphate hydrolases"/>
    <property type="match status" value="2"/>
</dbReference>
<dbReference type="GO" id="GO:0016020">
    <property type="term" value="C:membrane"/>
    <property type="evidence" value="ECO:0007669"/>
    <property type="project" value="UniProtKB-SubCell"/>
</dbReference>
<dbReference type="InterPro" id="IPR039421">
    <property type="entry name" value="Type_1_exporter"/>
</dbReference>
<dbReference type="InterPro" id="IPR027417">
    <property type="entry name" value="P-loop_NTPase"/>
</dbReference>
<dbReference type="SUPFAM" id="SSF90123">
    <property type="entry name" value="ABC transporter transmembrane region"/>
    <property type="match status" value="2"/>
</dbReference>
<dbReference type="PROSITE" id="PS00211">
    <property type="entry name" value="ABC_TRANSPORTER_1"/>
    <property type="match status" value="1"/>
</dbReference>
<feature type="domain" description="ABC transporter" evidence="8">
    <location>
        <begin position="358"/>
        <end position="597"/>
    </location>
</feature>
<dbReference type="InterPro" id="IPR011527">
    <property type="entry name" value="ABC1_TM_dom"/>
</dbReference>
<comment type="caution">
    <text evidence="10">The sequence shown here is derived from an EMBL/GenBank/DDBJ whole genome shotgun (WGS) entry which is preliminary data.</text>
</comment>
<feature type="domain" description="ABC transmembrane type-1" evidence="9">
    <location>
        <begin position="30"/>
        <end position="320"/>
    </location>
</feature>
<dbReference type="GO" id="GO:0016887">
    <property type="term" value="F:ATP hydrolysis activity"/>
    <property type="evidence" value="ECO:0007669"/>
    <property type="project" value="InterPro"/>
</dbReference>
<dbReference type="SMART" id="SM00382">
    <property type="entry name" value="AAA"/>
    <property type="match status" value="2"/>
</dbReference>
<dbReference type="GO" id="GO:0015421">
    <property type="term" value="F:ABC-type oligopeptide transporter activity"/>
    <property type="evidence" value="ECO:0007669"/>
    <property type="project" value="TreeGrafter"/>
</dbReference>
<feature type="transmembrane region" description="Helical" evidence="7">
    <location>
        <begin position="25"/>
        <end position="53"/>
    </location>
</feature>
<dbReference type="OrthoDB" id="6500128at2759"/>
<keyword evidence="5 7" id="KW-1133">Transmembrane helix</keyword>
<dbReference type="InterPro" id="IPR017871">
    <property type="entry name" value="ABC_transporter-like_CS"/>
</dbReference>
<dbReference type="FunFam" id="3.40.50.300:FF:001471">
    <property type="entry name" value="P-loop containing nucleoside triphosphate hydrolase protein"/>
    <property type="match status" value="1"/>
</dbReference>
<dbReference type="Gene3D" id="3.40.50.300">
    <property type="entry name" value="P-loop containing nucleotide triphosphate hydrolases"/>
    <property type="match status" value="2"/>
</dbReference>
<feature type="transmembrane region" description="Helical" evidence="7">
    <location>
        <begin position="153"/>
        <end position="172"/>
    </location>
</feature>
<keyword evidence="4" id="KW-0067">ATP-binding</keyword>
<protein>
    <submittedName>
        <fullName evidence="10">Uncharacterized protein</fullName>
    </submittedName>
</protein>
<dbReference type="PANTHER" id="PTHR43394:SF15">
    <property type="entry name" value="ALPHA-FACTOR-TRANSPORTING ATPASE"/>
    <property type="match status" value="1"/>
</dbReference>
<feature type="domain" description="ABC transmembrane type-1" evidence="9">
    <location>
        <begin position="820"/>
        <end position="1050"/>
    </location>
</feature>
<dbReference type="Proteomes" id="UP000226192">
    <property type="component" value="Unassembled WGS sequence"/>
</dbReference>
<dbReference type="CDD" id="cd18577">
    <property type="entry name" value="ABC_6TM_Pgp_ABCB1_D1_like"/>
    <property type="match status" value="1"/>
</dbReference>
<sequence>MKDSSRDNRAASWTSLLAFTRRSHVTVLSAAVLASAAAAGLRTLLAIFLGRIFDIIAGFGNGTQSGESALQLVSKWCVGLVALGCANWLASSALLALWIMFGELQAHSARLCLLKGLLGQDMAWFDSLDQGISSLVVRIQTQTRELQLACSQVLGFLVSDIVASCASLAIALYCSWKLTLVLLATLPLSILVLSLASQRLEPAIQAQKYHLETSSKLATTAFRAIDVVKVFNGFDHELRNYRSAIRQAAKQYRIQARCNSIQVGYVSFWVIGMFVVGFWYGLVLVRNGLSPGKVLTTFYSTLAALQAVEALIPNWIVLSKGMTAGSFLSELCASCEYRERISGRSVGGVRPKNFSGQIELNKVSFAYPSNQEKTVLEASSFRFEAGKTTFVVGRSGSGKSTIGSLLAGLYKPLGGQVLFDAFPADLVDEQWIRQNVTLIHQSSIVFTDTLFNNVALGHPTPEKVTRQQVLEACEAALLKSTLDELPLGLDTVIGPQGHQVSGGQKQRICLARARLRDPTVLILDEVTSSLDQGNRALVMDSMREWRRGKTTIVITHDMSNIANDDFVYVLENAAVVQRGLKRDIAALDTGVFHSLARGASSLSSMRTRVEAEPLALEEPRARESLGMPRRPLSWATSRPHSRNCPASLGVGTACAWQMKADRAWEEAAPTQHLPAPPPRALLDVESAKRVEAEGRRFSHFVSTLFDSTRDHGEEAKSWERDLLLELETMEPRMQDDATLDSGGKRGSTCSSLGKEVETLKPKVLDDSSLGSGGKGRSTCVGLVGKEEVETPQDWEAKPSLVSTLKTVWPRLTGTSRVLAVIGLVMCLAGAASTPGFAYCLSQLLGVMWSRGDKADEGRQWALWLLLVAIVDGICMGGGRYLLEGVGQDWVDSLRAQGFDRILQQAKPWFEQAQHSPGRISECLERSAEEMRSIVGRFVPIVVFVAGIVGISITWAMVVSWKLTLVALAPLPLVVASVRGYAAVSNKWETRCNEGAEESSAVLTEMLTNLSLVRALTLEGYFGQRYSQSTRKTLRLGLRRALVTSPLFGLFHVGVTGTLQVLTMAQATAKQLLGYAALPLERESTPRRRSSLDGPLPRVLEQVSLEVRAGECLGLVGRSGCGKSTLLSLLVGLYRPRDHYPFEEDDDDGAKACLLFGSLPHSQVTWSHLRSHIAYVPQTPTVFSCSVAENIAYGLAPSSPYRSPAAIAAAAAAADLGPLIASLPLGYATPLGDGGLALSGGQAQRLCLARALAVRRALAGVLATGVGVVVATHYEGPLSDLVGREALMRVLGG</sequence>
<evidence type="ECO:0000256" key="1">
    <source>
        <dbReference type="ARBA" id="ARBA00004141"/>
    </source>
</evidence>
<dbReference type="GO" id="GO:0005524">
    <property type="term" value="F:ATP binding"/>
    <property type="evidence" value="ECO:0007669"/>
    <property type="project" value="UniProtKB-KW"/>
</dbReference>
<keyword evidence="2 7" id="KW-0812">Transmembrane</keyword>
<feature type="transmembrane region" description="Helical" evidence="7">
    <location>
        <begin position="263"/>
        <end position="285"/>
    </location>
</feature>
<dbReference type="Pfam" id="PF00005">
    <property type="entry name" value="ABC_tran"/>
    <property type="match status" value="2"/>
</dbReference>
<dbReference type="InterPro" id="IPR003439">
    <property type="entry name" value="ABC_transporter-like_ATP-bd"/>
</dbReference>
<feature type="transmembrane region" description="Helical" evidence="7">
    <location>
        <begin position="860"/>
        <end position="882"/>
    </location>
</feature>
<feature type="domain" description="ABC transporter" evidence="8">
    <location>
        <begin position="1079"/>
        <end position="1285"/>
    </location>
</feature>
<evidence type="ECO:0000256" key="6">
    <source>
        <dbReference type="ARBA" id="ARBA00023136"/>
    </source>
</evidence>
<proteinExistence type="predicted"/>
<feature type="transmembrane region" description="Helical" evidence="7">
    <location>
        <begin position="817"/>
        <end position="840"/>
    </location>
</feature>
<feature type="transmembrane region" description="Helical" evidence="7">
    <location>
        <begin position="178"/>
        <end position="196"/>
    </location>
</feature>
<dbReference type="CDD" id="cd18578">
    <property type="entry name" value="ABC_6TM_Pgp_ABCB1_D2_like"/>
    <property type="match status" value="1"/>
</dbReference>
<evidence type="ECO:0000256" key="3">
    <source>
        <dbReference type="ARBA" id="ARBA00022741"/>
    </source>
</evidence>
<evidence type="ECO:0000256" key="5">
    <source>
        <dbReference type="ARBA" id="ARBA00022989"/>
    </source>
</evidence>
<reference evidence="10 11" key="1">
    <citation type="submission" date="2017-06" db="EMBL/GenBank/DDBJ databases">
        <title>Ant-infecting Ophiocordyceps genomes reveal a high diversity of potential behavioral manipulation genes and a possible major role for enterotoxins.</title>
        <authorList>
            <person name="De Bekker C."/>
            <person name="Evans H.C."/>
            <person name="Brachmann A."/>
            <person name="Hughes D.P."/>
        </authorList>
    </citation>
    <scope>NUCLEOTIDE SEQUENCE [LARGE SCALE GENOMIC DNA]</scope>
    <source>
        <strain evidence="10 11">Map64</strain>
    </source>
</reference>
<dbReference type="InterPro" id="IPR003593">
    <property type="entry name" value="AAA+_ATPase"/>
</dbReference>
<gene>
    <name evidence="10" type="ORF">CDD81_2471</name>
</gene>
<evidence type="ECO:0000313" key="10">
    <source>
        <dbReference type="EMBL" id="PHH65367.1"/>
    </source>
</evidence>
<evidence type="ECO:0000259" key="9">
    <source>
        <dbReference type="PROSITE" id="PS50929"/>
    </source>
</evidence>
<feature type="transmembrane region" description="Helical" evidence="7">
    <location>
        <begin position="73"/>
        <end position="101"/>
    </location>
</feature>
<dbReference type="InterPro" id="IPR036640">
    <property type="entry name" value="ABC1_TM_sf"/>
</dbReference>
<keyword evidence="3" id="KW-0547">Nucleotide-binding</keyword>
<evidence type="ECO:0000256" key="2">
    <source>
        <dbReference type="ARBA" id="ARBA00022692"/>
    </source>
</evidence>
<feature type="transmembrane region" description="Helical" evidence="7">
    <location>
        <begin position="1040"/>
        <end position="1061"/>
    </location>
</feature>
<dbReference type="Pfam" id="PF00664">
    <property type="entry name" value="ABC_membrane"/>
    <property type="match status" value="2"/>
</dbReference>
<evidence type="ECO:0000256" key="4">
    <source>
        <dbReference type="ARBA" id="ARBA00022840"/>
    </source>
</evidence>
<evidence type="ECO:0000256" key="7">
    <source>
        <dbReference type="SAM" id="Phobius"/>
    </source>
</evidence>
<keyword evidence="11" id="KW-1185">Reference proteome</keyword>
<accession>A0A2C5Y9I0</accession>
<evidence type="ECO:0000313" key="11">
    <source>
        <dbReference type="Proteomes" id="UP000226192"/>
    </source>
</evidence>
<name>A0A2C5Y9I0_9HYPO</name>
<dbReference type="EMBL" id="NJET01000018">
    <property type="protein sequence ID" value="PHH65367.1"/>
    <property type="molecule type" value="Genomic_DNA"/>
</dbReference>
<comment type="subcellular location">
    <subcellularLocation>
        <location evidence="1">Membrane</location>
        <topology evidence="1">Multi-pass membrane protein</topology>
    </subcellularLocation>
</comment>
<dbReference type="PROSITE" id="PS50893">
    <property type="entry name" value="ABC_TRANSPORTER_2"/>
    <property type="match status" value="2"/>
</dbReference>
<feature type="transmembrane region" description="Helical" evidence="7">
    <location>
        <begin position="933"/>
        <end position="956"/>
    </location>
</feature>
<dbReference type="Gene3D" id="1.20.1560.10">
    <property type="entry name" value="ABC transporter type 1, transmembrane domain"/>
    <property type="match status" value="2"/>
</dbReference>